<keyword evidence="2" id="KW-0520">NAD</keyword>
<dbReference type="CDD" id="cd00322">
    <property type="entry name" value="FNR_like"/>
    <property type="match status" value="1"/>
</dbReference>
<keyword evidence="6" id="KW-1185">Reference proteome</keyword>
<dbReference type="EMBL" id="MU004231">
    <property type="protein sequence ID" value="KAF2673388.1"/>
    <property type="molecule type" value="Genomic_DNA"/>
</dbReference>
<dbReference type="GO" id="GO:0016491">
    <property type="term" value="F:oxidoreductase activity"/>
    <property type="evidence" value="ECO:0007669"/>
    <property type="project" value="UniProtKB-KW"/>
</dbReference>
<evidence type="ECO:0000259" key="4">
    <source>
        <dbReference type="PROSITE" id="PS51384"/>
    </source>
</evidence>
<dbReference type="AlphaFoldDB" id="A0A6A6UQM4"/>
<feature type="region of interest" description="Disordered" evidence="3">
    <location>
        <begin position="1"/>
        <end position="22"/>
    </location>
</feature>
<evidence type="ECO:0000256" key="2">
    <source>
        <dbReference type="ARBA" id="ARBA00023027"/>
    </source>
</evidence>
<dbReference type="SUPFAM" id="SSF63380">
    <property type="entry name" value="Riboflavin synthase domain-like"/>
    <property type="match status" value="1"/>
</dbReference>
<evidence type="ECO:0000313" key="5">
    <source>
        <dbReference type="EMBL" id="KAF2673388.1"/>
    </source>
</evidence>
<dbReference type="PANTHER" id="PTHR46505">
    <property type="entry name" value="OXIDOREDUCTASE NAD-BINDING DOMAIN-CONTAINING PROTEIN 1"/>
    <property type="match status" value="1"/>
</dbReference>
<feature type="domain" description="FAD-binding FR-type" evidence="4">
    <location>
        <begin position="20"/>
        <end position="130"/>
    </location>
</feature>
<dbReference type="SUPFAM" id="SSF52343">
    <property type="entry name" value="Ferredoxin reductase-like, C-terminal NADP-linked domain"/>
    <property type="match status" value="1"/>
</dbReference>
<reference evidence="5" key="1">
    <citation type="journal article" date="2020" name="Stud. Mycol.">
        <title>101 Dothideomycetes genomes: a test case for predicting lifestyles and emergence of pathogens.</title>
        <authorList>
            <person name="Haridas S."/>
            <person name="Albert R."/>
            <person name="Binder M."/>
            <person name="Bloem J."/>
            <person name="Labutti K."/>
            <person name="Salamov A."/>
            <person name="Andreopoulos B."/>
            <person name="Baker S."/>
            <person name="Barry K."/>
            <person name="Bills G."/>
            <person name="Bluhm B."/>
            <person name="Cannon C."/>
            <person name="Castanera R."/>
            <person name="Culley D."/>
            <person name="Daum C."/>
            <person name="Ezra D."/>
            <person name="Gonzalez J."/>
            <person name="Henrissat B."/>
            <person name="Kuo A."/>
            <person name="Liang C."/>
            <person name="Lipzen A."/>
            <person name="Lutzoni F."/>
            <person name="Magnuson J."/>
            <person name="Mondo S."/>
            <person name="Nolan M."/>
            <person name="Ohm R."/>
            <person name="Pangilinan J."/>
            <person name="Park H.-J."/>
            <person name="Ramirez L."/>
            <person name="Alfaro M."/>
            <person name="Sun H."/>
            <person name="Tritt A."/>
            <person name="Yoshinaga Y."/>
            <person name="Zwiers L.-H."/>
            <person name="Turgeon B."/>
            <person name="Goodwin S."/>
            <person name="Spatafora J."/>
            <person name="Crous P."/>
            <person name="Grigoriev I."/>
        </authorList>
    </citation>
    <scope>NUCLEOTIDE SEQUENCE</scope>
    <source>
        <strain evidence="5">CBS 115976</strain>
    </source>
</reference>
<dbReference type="GO" id="GO:0005739">
    <property type="term" value="C:mitochondrion"/>
    <property type="evidence" value="ECO:0007669"/>
    <property type="project" value="TreeGrafter"/>
</dbReference>
<protein>
    <recommendedName>
        <fullName evidence="4">FAD-binding FR-type domain-containing protein</fullName>
    </recommendedName>
</protein>
<name>A0A6A6UQM4_9PEZI</name>
<dbReference type="InterPro" id="IPR039261">
    <property type="entry name" value="FNR_nucleotide-bd"/>
</dbReference>
<proteinExistence type="predicted"/>
<sequence length="293" mass="32370">MATAPKTGHDERTASQPRRSELHDVTIKAVENVNQSIRTYRLASRQTISFLPGQWLDVHIHGLPKPGGFTITSSPLLANLDTCGEDGPSVDLAIQASPENPAAEWLWKPEKEIVGQPLRIRVGGSFVWPPEYFTTAPRKESDIQNVVFIAGGVGINPLMAMIRHLGLTDTMPPNVNFLYSVKAPPTIPDEGRVTALFLDDLVDIARTSGSGKGKLRLKLFSSNYKYAEALSQHGAIIAPRRIRHEDLLSALGDKKESTVCYVCGPPDMTDQFVEFLQGQDGLEKEQVLCEKWW</sequence>
<dbReference type="InterPro" id="IPR052128">
    <property type="entry name" value="Oxidoreductase_NAD-binding"/>
</dbReference>
<accession>A0A6A6UQM4</accession>
<evidence type="ECO:0000256" key="3">
    <source>
        <dbReference type="SAM" id="MobiDB-lite"/>
    </source>
</evidence>
<dbReference type="Gene3D" id="2.40.30.10">
    <property type="entry name" value="Translation factors"/>
    <property type="match status" value="1"/>
</dbReference>
<dbReference type="InterPro" id="IPR017938">
    <property type="entry name" value="Riboflavin_synthase-like_b-brl"/>
</dbReference>
<organism evidence="5 6">
    <name type="scientific">Microthyrium microscopicum</name>
    <dbReference type="NCBI Taxonomy" id="703497"/>
    <lineage>
        <taxon>Eukaryota</taxon>
        <taxon>Fungi</taxon>
        <taxon>Dikarya</taxon>
        <taxon>Ascomycota</taxon>
        <taxon>Pezizomycotina</taxon>
        <taxon>Dothideomycetes</taxon>
        <taxon>Dothideomycetes incertae sedis</taxon>
        <taxon>Microthyriales</taxon>
        <taxon>Microthyriaceae</taxon>
        <taxon>Microthyrium</taxon>
    </lineage>
</organism>
<evidence type="ECO:0000256" key="1">
    <source>
        <dbReference type="ARBA" id="ARBA00023002"/>
    </source>
</evidence>
<dbReference type="PROSITE" id="PS51384">
    <property type="entry name" value="FAD_FR"/>
    <property type="match status" value="1"/>
</dbReference>
<feature type="compositionally biased region" description="Basic and acidic residues" evidence="3">
    <location>
        <begin position="7"/>
        <end position="22"/>
    </location>
</feature>
<evidence type="ECO:0000313" key="6">
    <source>
        <dbReference type="Proteomes" id="UP000799302"/>
    </source>
</evidence>
<dbReference type="PANTHER" id="PTHR46505:SF1">
    <property type="entry name" value="OXIDOREDUCTASE NAD-BINDING DOMAIN-CONTAINING PROTEIN 1"/>
    <property type="match status" value="1"/>
</dbReference>
<dbReference type="Gene3D" id="3.40.50.80">
    <property type="entry name" value="Nucleotide-binding domain of ferredoxin-NADP reductase (FNR) module"/>
    <property type="match status" value="1"/>
</dbReference>
<gene>
    <name evidence="5" type="ORF">BT63DRAFT_410401</name>
</gene>
<dbReference type="Proteomes" id="UP000799302">
    <property type="component" value="Unassembled WGS sequence"/>
</dbReference>
<dbReference type="InterPro" id="IPR017927">
    <property type="entry name" value="FAD-bd_FR_type"/>
</dbReference>
<dbReference type="OrthoDB" id="436496at2759"/>
<keyword evidence="1" id="KW-0560">Oxidoreductase</keyword>